<gene>
    <name evidence="2" type="ORF">H2200_001117</name>
</gene>
<evidence type="ECO:0000313" key="3">
    <source>
        <dbReference type="Proteomes" id="UP001172673"/>
    </source>
</evidence>
<evidence type="ECO:0008006" key="4">
    <source>
        <dbReference type="Google" id="ProtNLM"/>
    </source>
</evidence>
<sequence length="845" mass="95894">MTPSAGGHPDLGVVRYGKTQSATESATQNGIDNDRAVNKTTTTLQDLVGEWCNHMEVDPQCSAAILNIAQAEAKVKRHAEDIHQTWRDLNHIVLTRENVIRRRWTAKKPSKRRELLLTTWPNMPERHRSEFVQTMRRYASLHKSFRFDDESIFKYPYINLEDFSQIKPILLLLNSRARHLPHIFARADQEACRLGREMYGIRVAYLIGGYKMLLSGQKSKETYGRLVKDTGDDTTGAALDPTSGLLVLEVQSRLLRFLLDCCYRILHDIPQDALLDRELPISPEPEPITTKDTSYAELSTVALELAYRVPRDLEPDQLLNLVRAKASQIADHLCDLREDPGYFPAIVQGYAELERDESGSISPKADDFAFWSHTVSRAAAQAYTDWTAWDALEKTLVDLVNVLDVSNACTNSFLKASLREGIPTTLANAVRMTLVIISSFCQQLRAAHSCSSKGDFSLEELDLGSWLERNICKATPSAGDNEMFTVAFAMLCNMQKIGAQVLGIWNFTEEVGHMLAQKPSFRKHISPFVYNLFSDLALVVHVFKEIVMSSTWSTHVVQSRKVELRPLEICQCSQGVEYLTKKLSKHFATLETAGTMPHLIPLTSTFHYPVEKPRSESTVNALRRAETNLDELWRAIDEGATDYPGVTLHDLFLLYDPDARHTRRTPPWLPLPVQSSSETISEKDDPTVSNLASQPEKPGRWRYEQPRHKIKTRGPSTSAEPQVGRLLHTPTSALEFSGLPTKFELKDRALKVFNTLFHTQSSDAPKREVCWDDFRYAMRSVGFVGEKLYGSVWHFVPGENHVVTQSIHFHEPHPANKLTFHVARRIGRRLNRRYGWTGEMFTLQK</sequence>
<reference evidence="2" key="1">
    <citation type="submission" date="2022-10" db="EMBL/GenBank/DDBJ databases">
        <title>Culturing micro-colonial fungi from biological soil crusts in the Mojave desert and describing Neophaeococcomyces mojavensis, and introducing the new genera and species Taxawa tesnikishii.</title>
        <authorList>
            <person name="Kurbessoian T."/>
            <person name="Stajich J.E."/>
        </authorList>
    </citation>
    <scope>NUCLEOTIDE SEQUENCE</scope>
    <source>
        <strain evidence="2">TK_41</strain>
    </source>
</reference>
<dbReference type="Proteomes" id="UP001172673">
    <property type="component" value="Unassembled WGS sequence"/>
</dbReference>
<dbReference type="PANTHER" id="PTHR40788">
    <property type="entry name" value="CLR5 DOMAIN-CONTAINING PROTEIN-RELATED"/>
    <property type="match status" value="1"/>
</dbReference>
<feature type="region of interest" description="Disordered" evidence="1">
    <location>
        <begin position="664"/>
        <end position="704"/>
    </location>
</feature>
<dbReference type="AlphaFoldDB" id="A0AA38XL80"/>
<keyword evidence="3" id="KW-1185">Reference proteome</keyword>
<dbReference type="EMBL" id="JAPDRK010000002">
    <property type="protein sequence ID" value="KAJ9615043.1"/>
    <property type="molecule type" value="Genomic_DNA"/>
</dbReference>
<protein>
    <recommendedName>
        <fullName evidence="4">Clr5 domain-containing protein</fullName>
    </recommendedName>
</protein>
<proteinExistence type="predicted"/>
<comment type="caution">
    <text evidence="2">The sequence shown here is derived from an EMBL/GenBank/DDBJ whole genome shotgun (WGS) entry which is preliminary data.</text>
</comment>
<evidence type="ECO:0000313" key="2">
    <source>
        <dbReference type="EMBL" id="KAJ9615043.1"/>
    </source>
</evidence>
<name>A0AA38XL80_9EURO</name>
<accession>A0AA38XL80</accession>
<organism evidence="2 3">
    <name type="scientific">Cladophialophora chaetospira</name>
    <dbReference type="NCBI Taxonomy" id="386627"/>
    <lineage>
        <taxon>Eukaryota</taxon>
        <taxon>Fungi</taxon>
        <taxon>Dikarya</taxon>
        <taxon>Ascomycota</taxon>
        <taxon>Pezizomycotina</taxon>
        <taxon>Eurotiomycetes</taxon>
        <taxon>Chaetothyriomycetidae</taxon>
        <taxon>Chaetothyriales</taxon>
        <taxon>Herpotrichiellaceae</taxon>
        <taxon>Cladophialophora</taxon>
    </lineage>
</organism>
<dbReference type="PANTHER" id="PTHR40788:SF2">
    <property type="entry name" value="CLR5 DOMAIN-CONTAINING PROTEIN"/>
    <property type="match status" value="1"/>
</dbReference>
<evidence type="ECO:0000256" key="1">
    <source>
        <dbReference type="SAM" id="MobiDB-lite"/>
    </source>
</evidence>